<proteinExistence type="predicted"/>
<organism evidence="1 2">
    <name type="scientific">Actinophytocola xanthii</name>
    <dbReference type="NCBI Taxonomy" id="1912961"/>
    <lineage>
        <taxon>Bacteria</taxon>
        <taxon>Bacillati</taxon>
        <taxon>Actinomycetota</taxon>
        <taxon>Actinomycetes</taxon>
        <taxon>Pseudonocardiales</taxon>
        <taxon>Pseudonocardiaceae</taxon>
    </lineage>
</organism>
<dbReference type="STRING" id="1912961.BU204_23490"/>
<comment type="caution">
    <text evidence="1">The sequence shown here is derived from an EMBL/GenBank/DDBJ whole genome shotgun (WGS) entry which is preliminary data.</text>
</comment>
<gene>
    <name evidence="1" type="ORF">BU204_23490</name>
</gene>
<keyword evidence="2" id="KW-1185">Reference proteome</keyword>
<accession>A0A1Q8CL18</accession>
<dbReference type="AlphaFoldDB" id="A0A1Q8CL18"/>
<evidence type="ECO:0000313" key="1">
    <source>
        <dbReference type="EMBL" id="OLF15046.1"/>
    </source>
</evidence>
<dbReference type="EMBL" id="MSIE01000045">
    <property type="protein sequence ID" value="OLF15046.1"/>
    <property type="molecule type" value="Genomic_DNA"/>
</dbReference>
<dbReference type="InterPro" id="IPR029035">
    <property type="entry name" value="DHS-like_NAD/FAD-binding_dom"/>
</dbReference>
<reference evidence="1 2" key="1">
    <citation type="submission" date="2016-12" db="EMBL/GenBank/DDBJ databases">
        <title>The draft genome sequence of Actinophytocola sp. 11-183.</title>
        <authorList>
            <person name="Wang W."/>
            <person name="Yuan L."/>
        </authorList>
    </citation>
    <scope>NUCLEOTIDE SEQUENCE [LARGE SCALE GENOMIC DNA]</scope>
    <source>
        <strain evidence="1 2">11-183</strain>
    </source>
</reference>
<name>A0A1Q8CL18_9PSEU</name>
<protein>
    <submittedName>
        <fullName evidence="1">Uncharacterized protein</fullName>
    </submittedName>
</protein>
<evidence type="ECO:0000313" key="2">
    <source>
        <dbReference type="Proteomes" id="UP000185596"/>
    </source>
</evidence>
<sequence>MAVPYLPTGGLLAKVLARRYEYPLDDVTNLARVAQYIASSHEPAFVKRRVCAYLERKQRVAERKLGGGLPANHLRLARLGLPIYVTTNYDDYLERAVASITGVQPLVEICRWHDQFESEPGRPARREQSAATPRIFHLHGHLRTPSSLLLTEDDYVDFTVSLAQRNNQKNPMVPLYVRRALANTNLLFIGYSLEDWNFRVLMRHLMKQQKIQPHNARNSISIQLANNRMPPDRRRRAEKFLEVYLKTSSSVDVHWGDAGPFLAELLRRVERSPKPRVAS</sequence>
<dbReference type="SUPFAM" id="SSF52467">
    <property type="entry name" value="DHS-like NAD/FAD-binding domain"/>
    <property type="match status" value="1"/>
</dbReference>
<dbReference type="Pfam" id="PF13289">
    <property type="entry name" value="SIR2_2"/>
    <property type="match status" value="1"/>
</dbReference>
<dbReference type="Proteomes" id="UP000185596">
    <property type="component" value="Unassembled WGS sequence"/>
</dbReference>